<dbReference type="Gene3D" id="3.40.50.300">
    <property type="entry name" value="P-loop containing nucleotide triphosphate hydrolases"/>
    <property type="match status" value="1"/>
</dbReference>
<evidence type="ECO:0000313" key="2">
    <source>
        <dbReference type="Proteomes" id="UP000887104"/>
    </source>
</evidence>
<keyword evidence="2" id="KW-1185">Reference proteome</keyword>
<accession>A0ABQ4PQK9</accession>
<organism evidence="1 2">
    <name type="scientific">Shewanella sairae</name>
    <dbReference type="NCBI Taxonomy" id="190310"/>
    <lineage>
        <taxon>Bacteria</taxon>
        <taxon>Pseudomonadati</taxon>
        <taxon>Pseudomonadota</taxon>
        <taxon>Gammaproteobacteria</taxon>
        <taxon>Alteromonadales</taxon>
        <taxon>Shewanellaceae</taxon>
        <taxon>Shewanella</taxon>
    </lineage>
</organism>
<dbReference type="EMBL" id="BPEY01000119">
    <property type="protein sequence ID" value="GIU51504.1"/>
    <property type="molecule type" value="Genomic_DNA"/>
</dbReference>
<gene>
    <name evidence="1" type="ORF">TUM4438_41360</name>
</gene>
<dbReference type="RefSeq" id="WP_220783101.1">
    <property type="nucleotide sequence ID" value="NZ_BPEY01000119.1"/>
</dbReference>
<dbReference type="InterPro" id="IPR027417">
    <property type="entry name" value="P-loop_NTPase"/>
</dbReference>
<comment type="caution">
    <text evidence="1">The sequence shown here is derived from an EMBL/GenBank/DDBJ whole genome shotgun (WGS) entry which is preliminary data.</text>
</comment>
<evidence type="ECO:0008006" key="3">
    <source>
        <dbReference type="Google" id="ProtNLM"/>
    </source>
</evidence>
<dbReference type="Proteomes" id="UP000887104">
    <property type="component" value="Unassembled WGS sequence"/>
</dbReference>
<name>A0ABQ4PQK9_9GAMM</name>
<reference evidence="1" key="1">
    <citation type="submission" date="2021-05" db="EMBL/GenBank/DDBJ databases">
        <title>Molecular characterization for Shewanella algae harboring chromosomal blaOXA-55-like strains isolated from clinical and environment sample.</title>
        <authorList>
            <person name="Ohama Y."/>
            <person name="Aoki K."/>
            <person name="Harada S."/>
            <person name="Moriya K."/>
            <person name="Ishii Y."/>
            <person name="Tateda K."/>
        </authorList>
    </citation>
    <scope>NUCLEOTIDE SEQUENCE</scope>
    <source>
        <strain evidence="1">JCM 11563</strain>
    </source>
</reference>
<proteinExistence type="predicted"/>
<evidence type="ECO:0000313" key="1">
    <source>
        <dbReference type="EMBL" id="GIU51504.1"/>
    </source>
</evidence>
<protein>
    <recommendedName>
        <fullName evidence="3">ParA family protein</fullName>
    </recommendedName>
</protein>
<sequence length="251" mass="28267">MIIAVLNLSGNTCKTTNTQTLLLPRISNCDVVRIESLNNDGKSIGEKVSGKEWGTIQELLHLNDNVILDIGSSNISSIIEAIKKDQGSEEIIDYFIIPTVPEEKQIADTISTIILLVELGVELEKIRLILNKVDPEITNDMQFNQLITTCREIGICLDNAPRIEHTQLFELLSKTKQSMQECLSDETDFKSLLKDASKQAIAARKDGDTEKQEIERKKISVLTIKQSTQRIAKRQNALYDIEFKKLNIQID</sequence>